<dbReference type="InterPro" id="IPR051455">
    <property type="entry name" value="Bact_solute-bind_prot3"/>
</dbReference>
<evidence type="ECO:0000313" key="5">
    <source>
        <dbReference type="EMBL" id="MBW4468204.1"/>
    </source>
</evidence>
<dbReference type="Gene3D" id="3.40.190.10">
    <property type="entry name" value="Periplasmic binding protein-like II"/>
    <property type="match status" value="2"/>
</dbReference>
<dbReference type="PANTHER" id="PTHR30085:SF6">
    <property type="entry name" value="ABC TRANSPORTER GLUTAMINE-BINDING PROTEIN GLNH"/>
    <property type="match status" value="1"/>
</dbReference>
<name>A0A951PGK1_9CYAN</name>
<comment type="similarity">
    <text evidence="1">Belongs to the bacterial solute-binding protein 3 family.</text>
</comment>
<reference evidence="5" key="1">
    <citation type="submission" date="2021-05" db="EMBL/GenBank/DDBJ databases">
        <authorList>
            <person name="Pietrasiak N."/>
            <person name="Ward R."/>
            <person name="Stajich J.E."/>
            <person name="Kurbessoian T."/>
        </authorList>
    </citation>
    <scope>NUCLEOTIDE SEQUENCE</scope>
    <source>
        <strain evidence="5">GSE-TBD4-15B</strain>
    </source>
</reference>
<keyword evidence="2" id="KW-0813">Transport</keyword>
<keyword evidence="3" id="KW-0732">Signal</keyword>
<evidence type="ECO:0000256" key="2">
    <source>
        <dbReference type="ARBA" id="ARBA00022448"/>
    </source>
</evidence>
<dbReference type="Proteomes" id="UP000707356">
    <property type="component" value="Unassembled WGS sequence"/>
</dbReference>
<dbReference type="AlphaFoldDB" id="A0A951PGK1"/>
<dbReference type="SMART" id="SM00062">
    <property type="entry name" value="PBPb"/>
    <property type="match status" value="1"/>
</dbReference>
<feature type="domain" description="Solute-binding protein family 3/N-terminal" evidence="4">
    <location>
        <begin position="55"/>
        <end position="287"/>
    </location>
</feature>
<dbReference type="Pfam" id="PF00497">
    <property type="entry name" value="SBP_bac_3"/>
    <property type="match status" value="1"/>
</dbReference>
<evidence type="ECO:0000256" key="3">
    <source>
        <dbReference type="ARBA" id="ARBA00022729"/>
    </source>
</evidence>
<evidence type="ECO:0000313" key="6">
    <source>
        <dbReference type="Proteomes" id="UP000707356"/>
    </source>
</evidence>
<evidence type="ECO:0000259" key="4">
    <source>
        <dbReference type="SMART" id="SM00062"/>
    </source>
</evidence>
<organism evidence="5 6">
    <name type="scientific">Pegethrix bostrychoides GSE-TBD4-15B</name>
    <dbReference type="NCBI Taxonomy" id="2839662"/>
    <lineage>
        <taxon>Bacteria</taxon>
        <taxon>Bacillati</taxon>
        <taxon>Cyanobacteriota</taxon>
        <taxon>Cyanophyceae</taxon>
        <taxon>Oculatellales</taxon>
        <taxon>Oculatellaceae</taxon>
        <taxon>Pegethrix</taxon>
    </lineage>
</organism>
<dbReference type="CDD" id="cd13688">
    <property type="entry name" value="PBP2_GltI_DEBP"/>
    <property type="match status" value="1"/>
</dbReference>
<dbReference type="GO" id="GO:0030288">
    <property type="term" value="C:outer membrane-bounded periplasmic space"/>
    <property type="evidence" value="ECO:0007669"/>
    <property type="project" value="TreeGrafter"/>
</dbReference>
<proteinExistence type="inferred from homology"/>
<comment type="caution">
    <text evidence="5">The sequence shown here is derived from an EMBL/GenBank/DDBJ whole genome shotgun (WGS) entry which is preliminary data.</text>
</comment>
<dbReference type="PANTHER" id="PTHR30085">
    <property type="entry name" value="AMINO ACID ABC TRANSPORTER PERMEASE"/>
    <property type="match status" value="1"/>
</dbReference>
<reference evidence="5" key="2">
    <citation type="journal article" date="2022" name="Microbiol. Resour. Announc.">
        <title>Metagenome Sequencing to Explore Phylogenomics of Terrestrial Cyanobacteria.</title>
        <authorList>
            <person name="Ward R.D."/>
            <person name="Stajich J.E."/>
            <person name="Johansen J.R."/>
            <person name="Huntemann M."/>
            <person name="Clum A."/>
            <person name="Foster B."/>
            <person name="Foster B."/>
            <person name="Roux S."/>
            <person name="Palaniappan K."/>
            <person name="Varghese N."/>
            <person name="Mukherjee S."/>
            <person name="Reddy T.B.K."/>
            <person name="Daum C."/>
            <person name="Copeland A."/>
            <person name="Chen I.A."/>
            <person name="Ivanova N.N."/>
            <person name="Kyrpides N.C."/>
            <person name="Shapiro N."/>
            <person name="Eloe-Fadrosh E.A."/>
            <person name="Pietrasiak N."/>
        </authorList>
    </citation>
    <scope>NUCLEOTIDE SEQUENCE</scope>
    <source>
        <strain evidence="5">GSE-TBD4-15B</strain>
    </source>
</reference>
<gene>
    <name evidence="5" type="ORF">KME07_22485</name>
</gene>
<dbReference type="SUPFAM" id="SSF53850">
    <property type="entry name" value="Periplasmic binding protein-like II"/>
    <property type="match status" value="1"/>
</dbReference>
<dbReference type="GO" id="GO:0006865">
    <property type="term" value="P:amino acid transport"/>
    <property type="evidence" value="ECO:0007669"/>
    <property type="project" value="TreeGrafter"/>
</dbReference>
<dbReference type="EMBL" id="JAHHHV010000085">
    <property type="protein sequence ID" value="MBW4468204.1"/>
    <property type="molecule type" value="Genomic_DNA"/>
</dbReference>
<dbReference type="InterPro" id="IPR001638">
    <property type="entry name" value="Solute-binding_3/MltF_N"/>
</dbReference>
<accession>A0A951PGK1</accession>
<protein>
    <submittedName>
        <fullName evidence="5">Amino acid ABC transporter substrate-binding protein</fullName>
    </submittedName>
</protein>
<dbReference type="GO" id="GO:0005576">
    <property type="term" value="C:extracellular region"/>
    <property type="evidence" value="ECO:0007669"/>
    <property type="project" value="TreeGrafter"/>
</dbReference>
<evidence type="ECO:0000256" key="1">
    <source>
        <dbReference type="ARBA" id="ARBA00010333"/>
    </source>
</evidence>
<sequence length="326" mass="35671">MRARQTRKIKLGALLGSLILVQILAQIWGHSGKMNSAQAAEPLPSLLSQVARTGKLTAGTRTDAAPFAFRTPDGEWRGYSVDLLERIRATLQRELRRPVELELVDADTDSLTLVSQGSVDIVCGSTSISPSRELQVNFSVGYFVTGTQLLINTENRLGTEFRIGVIAGTTNQQLMRRSYPLAQFVTVNNRAMGLTALQNQRVDALASDGVLLEAMRLSLIDPASPEASPYAVFPDAPLDEEYYACMLPQGDEEFRQAVNRSLLDFMRGALAQKPAEQNILNTWFGEAGKVPIGSSGMIRLLDYFQKQIDLQNPPSNPLPSAPLPSP</sequence>